<dbReference type="InterPro" id="IPR035919">
    <property type="entry name" value="EAL_sf"/>
</dbReference>
<dbReference type="FunFam" id="3.30.70.270:FF:000001">
    <property type="entry name" value="Diguanylate cyclase domain protein"/>
    <property type="match status" value="1"/>
</dbReference>
<dbReference type="EMBL" id="JAAIJQ010000125">
    <property type="protein sequence ID" value="NEV64933.1"/>
    <property type="molecule type" value="Genomic_DNA"/>
</dbReference>
<dbReference type="InterPro" id="IPR029787">
    <property type="entry name" value="Nucleotide_cyclase"/>
</dbReference>
<dbReference type="PROSITE" id="PS50887">
    <property type="entry name" value="GGDEF"/>
    <property type="match status" value="1"/>
</dbReference>
<name>A0A6M0K7M5_9GAMM</name>
<dbReference type="Pfam" id="PF00563">
    <property type="entry name" value="EAL"/>
    <property type="match status" value="1"/>
</dbReference>
<dbReference type="Gene3D" id="6.10.340.10">
    <property type="match status" value="1"/>
</dbReference>
<keyword evidence="7" id="KW-1185">Reference proteome</keyword>
<protein>
    <submittedName>
        <fullName evidence="6">EAL domain-containing protein</fullName>
    </submittedName>
</protein>
<feature type="transmembrane region" description="Helical" evidence="2">
    <location>
        <begin position="187"/>
        <end position="209"/>
    </location>
</feature>
<dbReference type="Gene3D" id="3.30.70.270">
    <property type="match status" value="1"/>
</dbReference>
<organism evidence="6 7">
    <name type="scientific">Thiorhodococcus minor</name>
    <dbReference type="NCBI Taxonomy" id="57489"/>
    <lineage>
        <taxon>Bacteria</taxon>
        <taxon>Pseudomonadati</taxon>
        <taxon>Pseudomonadota</taxon>
        <taxon>Gammaproteobacteria</taxon>
        <taxon>Chromatiales</taxon>
        <taxon>Chromatiaceae</taxon>
        <taxon>Thiorhodococcus</taxon>
    </lineage>
</organism>
<feature type="domain" description="EAL" evidence="3">
    <location>
        <begin position="443"/>
        <end position="695"/>
    </location>
</feature>
<keyword evidence="2" id="KW-0472">Membrane</keyword>
<keyword evidence="2" id="KW-0812">Transmembrane</keyword>
<dbReference type="InterPro" id="IPR052155">
    <property type="entry name" value="Biofilm_reg_signaling"/>
</dbReference>
<dbReference type="PANTHER" id="PTHR44757">
    <property type="entry name" value="DIGUANYLATE CYCLASE DGCP"/>
    <property type="match status" value="1"/>
</dbReference>
<dbReference type="Pfam" id="PF00990">
    <property type="entry name" value="GGDEF"/>
    <property type="match status" value="1"/>
</dbReference>
<comment type="caution">
    <text evidence="6">The sequence shown here is derived from an EMBL/GenBank/DDBJ whole genome shotgun (WGS) entry which is preliminary data.</text>
</comment>
<dbReference type="NCBIfam" id="TIGR00254">
    <property type="entry name" value="GGDEF"/>
    <property type="match status" value="1"/>
</dbReference>
<evidence type="ECO:0000259" key="3">
    <source>
        <dbReference type="PROSITE" id="PS50883"/>
    </source>
</evidence>
<feature type="domain" description="HAMP" evidence="4">
    <location>
        <begin position="213"/>
        <end position="265"/>
    </location>
</feature>
<dbReference type="GO" id="GO:0003824">
    <property type="term" value="F:catalytic activity"/>
    <property type="evidence" value="ECO:0007669"/>
    <property type="project" value="UniProtKB-ARBA"/>
</dbReference>
<feature type="transmembrane region" description="Helical" evidence="2">
    <location>
        <begin position="12"/>
        <end position="33"/>
    </location>
</feature>
<dbReference type="CDD" id="cd01948">
    <property type="entry name" value="EAL"/>
    <property type="match status" value="1"/>
</dbReference>
<comment type="cofactor">
    <cofactor evidence="1">
        <name>Mg(2+)</name>
        <dbReference type="ChEBI" id="CHEBI:18420"/>
    </cofactor>
</comment>
<dbReference type="AlphaFoldDB" id="A0A6M0K7M5"/>
<evidence type="ECO:0000313" key="7">
    <source>
        <dbReference type="Proteomes" id="UP000483379"/>
    </source>
</evidence>
<dbReference type="Pfam" id="PF00672">
    <property type="entry name" value="HAMP"/>
    <property type="match status" value="1"/>
</dbReference>
<dbReference type="InterPro" id="IPR043128">
    <property type="entry name" value="Rev_trsase/Diguanyl_cyclase"/>
</dbReference>
<dbReference type="SUPFAM" id="SSF141868">
    <property type="entry name" value="EAL domain-like"/>
    <property type="match status" value="1"/>
</dbReference>
<dbReference type="PROSITE" id="PS50885">
    <property type="entry name" value="HAMP"/>
    <property type="match status" value="1"/>
</dbReference>
<dbReference type="SUPFAM" id="SSF158472">
    <property type="entry name" value="HAMP domain-like"/>
    <property type="match status" value="1"/>
</dbReference>
<keyword evidence="2" id="KW-1133">Transmembrane helix</keyword>
<dbReference type="InterPro" id="IPR001633">
    <property type="entry name" value="EAL_dom"/>
</dbReference>
<evidence type="ECO:0000313" key="6">
    <source>
        <dbReference type="EMBL" id="NEV64933.1"/>
    </source>
</evidence>
<dbReference type="InterPro" id="IPR000160">
    <property type="entry name" value="GGDEF_dom"/>
</dbReference>
<feature type="domain" description="GGDEF" evidence="5">
    <location>
        <begin position="301"/>
        <end position="434"/>
    </location>
</feature>
<proteinExistence type="predicted"/>
<accession>A0A6M0K7M5</accession>
<dbReference type="RefSeq" id="WP_164456170.1">
    <property type="nucleotide sequence ID" value="NZ_JAAIJQ010000125.1"/>
</dbReference>
<evidence type="ECO:0000256" key="1">
    <source>
        <dbReference type="ARBA" id="ARBA00001946"/>
    </source>
</evidence>
<dbReference type="InterPro" id="IPR003660">
    <property type="entry name" value="HAMP_dom"/>
</dbReference>
<dbReference type="CDD" id="cd06225">
    <property type="entry name" value="HAMP"/>
    <property type="match status" value="1"/>
</dbReference>
<dbReference type="Gene3D" id="3.20.20.450">
    <property type="entry name" value="EAL domain"/>
    <property type="match status" value="1"/>
</dbReference>
<dbReference type="GO" id="GO:0016020">
    <property type="term" value="C:membrane"/>
    <property type="evidence" value="ECO:0007669"/>
    <property type="project" value="InterPro"/>
</dbReference>
<evidence type="ECO:0000256" key="2">
    <source>
        <dbReference type="SAM" id="Phobius"/>
    </source>
</evidence>
<dbReference type="PROSITE" id="PS50883">
    <property type="entry name" value="EAL"/>
    <property type="match status" value="1"/>
</dbReference>
<gene>
    <name evidence="6" type="ORF">G3446_24220</name>
</gene>
<dbReference type="SMART" id="SM00267">
    <property type="entry name" value="GGDEF"/>
    <property type="match status" value="1"/>
</dbReference>
<evidence type="ECO:0000259" key="5">
    <source>
        <dbReference type="PROSITE" id="PS50887"/>
    </source>
</evidence>
<dbReference type="SUPFAM" id="SSF55073">
    <property type="entry name" value="Nucleotide cyclase"/>
    <property type="match status" value="1"/>
</dbReference>
<dbReference type="SMART" id="SM00304">
    <property type="entry name" value="HAMP"/>
    <property type="match status" value="1"/>
</dbReference>
<dbReference type="SMART" id="SM00052">
    <property type="entry name" value="EAL"/>
    <property type="match status" value="1"/>
</dbReference>
<dbReference type="GO" id="GO:0007165">
    <property type="term" value="P:signal transduction"/>
    <property type="evidence" value="ECO:0007669"/>
    <property type="project" value="InterPro"/>
</dbReference>
<reference evidence="6 7" key="1">
    <citation type="submission" date="2020-02" db="EMBL/GenBank/DDBJ databases">
        <title>Genome sequences of Thiorhodococcus mannitoliphagus and Thiorhodococcus minor, purple sulfur photosynthetic bacteria in the gammaproteobacterial family, Chromatiaceae.</title>
        <authorList>
            <person name="Aviles F.A."/>
            <person name="Meyer T.E."/>
            <person name="Kyndt J.A."/>
        </authorList>
    </citation>
    <scope>NUCLEOTIDE SEQUENCE [LARGE SCALE GENOMIC DNA]</scope>
    <source>
        <strain evidence="6 7">DSM 11518</strain>
    </source>
</reference>
<dbReference type="CDD" id="cd01949">
    <property type="entry name" value="GGDEF"/>
    <property type="match status" value="1"/>
</dbReference>
<dbReference type="PANTHER" id="PTHR44757:SF2">
    <property type="entry name" value="BIOFILM ARCHITECTURE MAINTENANCE PROTEIN MBAA"/>
    <property type="match status" value="1"/>
</dbReference>
<sequence length="717" mass="78493">MPQTIRGRLALHFTLLITGLMLVMLALTGWLGYGMVNDLRPRLQSIFAETQTLNEKNVLLNSASYLSEHLFPHLYGLDVSALNKEIDLVREWLPIQSFVITDANGRIVTDGSLTNHGYGQPHPLPQEPLPGQPILESHPESSTLSFAVGADNRIAGYAVVALSRAALQTSLHMLDEQVTRQWERASLSLLLGAGLILLLVGGIAAILIWRVAQSLSQPITEMVAAAETCANGSLDIALPVRSNDELGHLARALNTMAKELRVSHRRMRHLANYDVLTGLPNRHLFHDRLRHALHAADRNARQVGLMFLDLDGFKTINDSLGHGLGDEVLKLAASRLRETVRASDTVARLGGDEFTVVAEGVHGIPDLLGLAEKLLAILARPYRIQDHQLQLSASIGITLYPRDGATPDALLHSADSAMYEAKRRGKNAYCVFTPELDLNSQGRLSLERHLEQALETGQLELHYQPQVHMASRRLTGAEALLRWRDADASAQPGELIARLEDASIIARMTAWVLAEGCRALAQWRSQGLPELRLAINLATQQLTHPDLPEIARDALADSGLPADALQIELTENSLLNSTSSRQSIERLQGLGAQLAIDNFGTGYSSVVDLHRLAIDTLKIDRSLIQNIATNEDSGLITAALISLAKQLGIRTAAQGVETQAQWSVLHAQGCDIAQGFLMSKPLPADQLLDWVQIYSRTADQWPKYVLTQPQHFTASSA</sequence>
<dbReference type="Proteomes" id="UP000483379">
    <property type="component" value="Unassembled WGS sequence"/>
</dbReference>
<evidence type="ECO:0000259" key="4">
    <source>
        <dbReference type="PROSITE" id="PS50885"/>
    </source>
</evidence>